<dbReference type="InterPro" id="IPR018060">
    <property type="entry name" value="HTH_AraC"/>
</dbReference>
<keyword evidence="2" id="KW-0238">DNA-binding</keyword>
<dbReference type="eggNOG" id="COG2207">
    <property type="taxonomic scope" value="Bacteria"/>
</dbReference>
<protein>
    <submittedName>
        <fullName evidence="5">Transcriptional regulator, AraC family</fullName>
    </submittedName>
</protein>
<sequence length="308" mass="35445">MKNLELKTIIFNSLKYIETNINEPIMAEDIAKNAGYSLYHFSRMFKKQMGLPIMEYVKERKLIRASEEIVNGKKIIDTALNYGYQSHSGFTKAFKNKFGFSPALLRAFSFQINCLGGNCNMSHVFMKSTAIHATKEELYELLITTINENMLEYDHEKIRKAYEFACKAFDGKKRYSNDDYVTHPINVAILLSEMEASEDTVIAGLLHDILLEKSNISLKEVEKMFSNSIVNIIKGVTEFNGNSDITDEDVIMVKLAERLHNMRTIEFMDEGRWKEKAKETLDIFLPIAVKMNNEKILAELNDLSLKYI</sequence>
<keyword evidence="1" id="KW-0805">Transcription regulation</keyword>
<feature type="domain" description="HTH araC/xylS-type" evidence="4">
    <location>
        <begin position="11"/>
        <end position="108"/>
    </location>
</feature>
<evidence type="ECO:0000256" key="3">
    <source>
        <dbReference type="ARBA" id="ARBA00023163"/>
    </source>
</evidence>
<dbReference type="SMART" id="SM00471">
    <property type="entry name" value="HDc"/>
    <property type="match status" value="1"/>
</dbReference>
<organism evidence="5 6">
    <name type="scientific">Alkaliphilus oremlandii (strain OhILAs)</name>
    <name type="common">Clostridium oremlandii (strain OhILAs)</name>
    <dbReference type="NCBI Taxonomy" id="350688"/>
    <lineage>
        <taxon>Bacteria</taxon>
        <taxon>Bacillati</taxon>
        <taxon>Bacillota</taxon>
        <taxon>Clostridia</taxon>
        <taxon>Peptostreptococcales</taxon>
        <taxon>Natronincolaceae</taxon>
        <taxon>Alkaliphilus</taxon>
    </lineage>
</organism>
<dbReference type="STRING" id="350688.Clos_0592"/>
<proteinExistence type="predicted"/>
<dbReference type="EMBL" id="CP000853">
    <property type="protein sequence ID" value="ABW18154.1"/>
    <property type="molecule type" value="Genomic_DNA"/>
</dbReference>
<dbReference type="Pfam" id="PF13328">
    <property type="entry name" value="HD_4"/>
    <property type="match status" value="2"/>
</dbReference>
<evidence type="ECO:0000259" key="4">
    <source>
        <dbReference type="PROSITE" id="PS01124"/>
    </source>
</evidence>
<dbReference type="SUPFAM" id="SSF46689">
    <property type="entry name" value="Homeodomain-like"/>
    <property type="match status" value="2"/>
</dbReference>
<dbReference type="GO" id="GO:0043565">
    <property type="term" value="F:sequence-specific DNA binding"/>
    <property type="evidence" value="ECO:0007669"/>
    <property type="project" value="InterPro"/>
</dbReference>
<dbReference type="Gene3D" id="1.10.3210.10">
    <property type="entry name" value="Hypothetical protein af1432"/>
    <property type="match status" value="1"/>
</dbReference>
<dbReference type="SUPFAM" id="SSF109604">
    <property type="entry name" value="HD-domain/PDEase-like"/>
    <property type="match status" value="1"/>
</dbReference>
<dbReference type="eggNOG" id="COG0317">
    <property type="taxonomic scope" value="Bacteria"/>
</dbReference>
<dbReference type="GO" id="GO:0005886">
    <property type="term" value="C:plasma membrane"/>
    <property type="evidence" value="ECO:0007669"/>
    <property type="project" value="TreeGrafter"/>
</dbReference>
<dbReference type="Proteomes" id="UP000000269">
    <property type="component" value="Chromosome"/>
</dbReference>
<dbReference type="PANTHER" id="PTHR21262">
    <property type="entry name" value="GUANOSINE-3',5'-BIS DIPHOSPHATE 3'-PYROPHOSPHOHYDROLASE"/>
    <property type="match status" value="1"/>
</dbReference>
<dbReference type="HOGENOM" id="CLU_867930_0_0_9"/>
<dbReference type="PROSITE" id="PS01124">
    <property type="entry name" value="HTH_ARAC_FAMILY_2"/>
    <property type="match status" value="1"/>
</dbReference>
<evidence type="ECO:0000313" key="5">
    <source>
        <dbReference type="EMBL" id="ABW18154.1"/>
    </source>
</evidence>
<dbReference type="InterPro" id="IPR003607">
    <property type="entry name" value="HD/PDEase_dom"/>
</dbReference>
<dbReference type="GO" id="GO:0003700">
    <property type="term" value="F:DNA-binding transcription factor activity"/>
    <property type="evidence" value="ECO:0007669"/>
    <property type="project" value="InterPro"/>
</dbReference>
<name>A8MLY7_ALKOO</name>
<dbReference type="Pfam" id="PF12833">
    <property type="entry name" value="HTH_18"/>
    <property type="match status" value="1"/>
</dbReference>
<dbReference type="PROSITE" id="PS00041">
    <property type="entry name" value="HTH_ARAC_FAMILY_1"/>
    <property type="match status" value="1"/>
</dbReference>
<dbReference type="KEGG" id="aoe:Clos_0592"/>
<dbReference type="Gene3D" id="1.10.10.60">
    <property type="entry name" value="Homeodomain-like"/>
    <property type="match status" value="2"/>
</dbReference>
<keyword evidence="6" id="KW-1185">Reference proteome</keyword>
<evidence type="ECO:0000313" key="6">
    <source>
        <dbReference type="Proteomes" id="UP000000269"/>
    </source>
</evidence>
<evidence type="ECO:0000256" key="1">
    <source>
        <dbReference type="ARBA" id="ARBA00023015"/>
    </source>
</evidence>
<keyword evidence="3" id="KW-0804">Transcription</keyword>
<dbReference type="SMART" id="SM00342">
    <property type="entry name" value="HTH_ARAC"/>
    <property type="match status" value="1"/>
</dbReference>
<dbReference type="InterPro" id="IPR009057">
    <property type="entry name" value="Homeodomain-like_sf"/>
</dbReference>
<dbReference type="AlphaFoldDB" id="A8MLY7"/>
<evidence type="ECO:0000256" key="2">
    <source>
        <dbReference type="ARBA" id="ARBA00023125"/>
    </source>
</evidence>
<dbReference type="InterPro" id="IPR018062">
    <property type="entry name" value="HTH_AraC-typ_CS"/>
</dbReference>
<accession>A8MLY7</accession>
<gene>
    <name evidence="5" type="ordered locus">Clos_0592</name>
</gene>
<dbReference type="PANTHER" id="PTHR21262:SF31">
    <property type="entry name" value="GTP PYROPHOSPHOKINASE"/>
    <property type="match status" value="1"/>
</dbReference>
<reference evidence="6" key="1">
    <citation type="submission" date="2007-10" db="EMBL/GenBank/DDBJ databases">
        <title>Complete genome of Alkaliphilus oremlandii OhILAs.</title>
        <authorList>
            <person name="Copeland A."/>
            <person name="Lucas S."/>
            <person name="Lapidus A."/>
            <person name="Barry K."/>
            <person name="Detter J.C."/>
            <person name="Glavina del Rio T."/>
            <person name="Hammon N."/>
            <person name="Israni S."/>
            <person name="Dalin E."/>
            <person name="Tice H."/>
            <person name="Pitluck S."/>
            <person name="Chain P."/>
            <person name="Malfatti S."/>
            <person name="Shin M."/>
            <person name="Vergez L."/>
            <person name="Schmutz J."/>
            <person name="Larimer F."/>
            <person name="Land M."/>
            <person name="Hauser L."/>
            <person name="Kyrpides N."/>
            <person name="Mikhailova N."/>
            <person name="Stolz J.F."/>
            <person name="Dawson A."/>
            <person name="Fisher E."/>
            <person name="Crable B."/>
            <person name="Perera E."/>
            <person name="Lisak J."/>
            <person name="Ranganathan M."/>
            <person name="Basu P."/>
            <person name="Richardson P."/>
        </authorList>
    </citation>
    <scope>NUCLEOTIDE SEQUENCE [LARGE SCALE GENOMIC DNA]</scope>
    <source>
        <strain evidence="6">OhILAs</strain>
    </source>
</reference>